<dbReference type="HOGENOM" id="CLU_3050067_0_0_1"/>
<organism evidence="1 2">
    <name type="scientific">Botryotinia fuckeliana (strain T4)</name>
    <name type="common">Noble rot fungus</name>
    <name type="synonym">Botrytis cinerea</name>
    <dbReference type="NCBI Taxonomy" id="999810"/>
    <lineage>
        <taxon>Eukaryota</taxon>
        <taxon>Fungi</taxon>
        <taxon>Dikarya</taxon>
        <taxon>Ascomycota</taxon>
        <taxon>Pezizomycotina</taxon>
        <taxon>Leotiomycetes</taxon>
        <taxon>Helotiales</taxon>
        <taxon>Sclerotiniaceae</taxon>
        <taxon>Botrytis</taxon>
    </lineage>
</organism>
<reference evidence="2" key="1">
    <citation type="journal article" date="2011" name="PLoS Genet.">
        <title>Genomic analysis of the necrotrophic fungal pathogens Sclerotinia sclerotiorum and Botrytis cinerea.</title>
        <authorList>
            <person name="Amselem J."/>
            <person name="Cuomo C.A."/>
            <person name="van Kan J.A."/>
            <person name="Viaud M."/>
            <person name="Benito E.P."/>
            <person name="Couloux A."/>
            <person name="Coutinho P.M."/>
            <person name="de Vries R.P."/>
            <person name="Dyer P.S."/>
            <person name="Fillinger S."/>
            <person name="Fournier E."/>
            <person name="Gout L."/>
            <person name="Hahn M."/>
            <person name="Kohn L."/>
            <person name="Lapalu N."/>
            <person name="Plummer K.M."/>
            <person name="Pradier J.M."/>
            <person name="Quevillon E."/>
            <person name="Sharon A."/>
            <person name="Simon A."/>
            <person name="ten Have A."/>
            <person name="Tudzynski B."/>
            <person name="Tudzynski P."/>
            <person name="Wincker P."/>
            <person name="Andrew M."/>
            <person name="Anthouard V."/>
            <person name="Beever R.E."/>
            <person name="Beffa R."/>
            <person name="Benoit I."/>
            <person name="Bouzid O."/>
            <person name="Brault B."/>
            <person name="Chen Z."/>
            <person name="Choquer M."/>
            <person name="Collemare J."/>
            <person name="Cotton P."/>
            <person name="Danchin E.G."/>
            <person name="Da Silva C."/>
            <person name="Gautier A."/>
            <person name="Giraud C."/>
            <person name="Giraud T."/>
            <person name="Gonzalez C."/>
            <person name="Grossetete S."/>
            <person name="Guldener U."/>
            <person name="Henrissat B."/>
            <person name="Howlett B.J."/>
            <person name="Kodira C."/>
            <person name="Kretschmer M."/>
            <person name="Lappartient A."/>
            <person name="Leroch M."/>
            <person name="Levis C."/>
            <person name="Mauceli E."/>
            <person name="Neuveglise C."/>
            <person name="Oeser B."/>
            <person name="Pearson M."/>
            <person name="Poulain J."/>
            <person name="Poussereau N."/>
            <person name="Quesneville H."/>
            <person name="Rascle C."/>
            <person name="Schumacher J."/>
            <person name="Segurens B."/>
            <person name="Sexton A."/>
            <person name="Silva E."/>
            <person name="Sirven C."/>
            <person name="Soanes D.M."/>
            <person name="Talbot N.J."/>
            <person name="Templeton M."/>
            <person name="Yandava C."/>
            <person name="Yarden O."/>
            <person name="Zeng Q."/>
            <person name="Rollins J.A."/>
            <person name="Lebrun M.H."/>
            <person name="Dickman M."/>
        </authorList>
    </citation>
    <scope>NUCLEOTIDE SEQUENCE [LARGE SCALE GENOMIC DNA]</scope>
    <source>
        <strain evidence="2">T4</strain>
    </source>
</reference>
<dbReference type="Proteomes" id="UP000008177">
    <property type="component" value="Unplaced contigs"/>
</dbReference>
<accession>G2Y8A4</accession>
<evidence type="ECO:0000313" key="1">
    <source>
        <dbReference type="EMBL" id="CCD48832.1"/>
    </source>
</evidence>
<name>G2Y8A4_BOTF4</name>
<protein>
    <submittedName>
        <fullName evidence="1">Uncharacterized protein</fullName>
    </submittedName>
</protein>
<sequence length="54" mass="6101">MFFNMNGVSEHDLVDNLNPASTTSPGHHELFDINTDFDEKLQLEWIIGMTGYAS</sequence>
<gene>
    <name evidence="1" type="ORF">BofuT4_uP032420.1</name>
</gene>
<dbReference type="AlphaFoldDB" id="G2Y8A4"/>
<proteinExistence type="predicted"/>
<dbReference type="EMBL" id="FQ790297">
    <property type="protein sequence ID" value="CCD48832.1"/>
    <property type="molecule type" value="Genomic_DNA"/>
</dbReference>
<dbReference type="InParanoid" id="G2Y8A4"/>
<evidence type="ECO:0000313" key="2">
    <source>
        <dbReference type="Proteomes" id="UP000008177"/>
    </source>
</evidence>